<proteinExistence type="predicted"/>
<reference evidence="3" key="1">
    <citation type="submission" date="2019-10" db="EMBL/GenBank/DDBJ databases">
        <title>Streptomyces sp. nov., a novel actinobacterium isolated from alkaline environment.</title>
        <authorList>
            <person name="Golinska P."/>
        </authorList>
    </citation>
    <scope>NUCLEOTIDE SEQUENCE [LARGE SCALE GENOMIC DNA]</scope>
    <source>
        <strain evidence="3">DSM 42118</strain>
    </source>
</reference>
<feature type="domain" description="DUF305" evidence="1">
    <location>
        <begin position="89"/>
        <end position="236"/>
    </location>
</feature>
<gene>
    <name evidence="2" type="ORF">FNQ90_19195</name>
</gene>
<dbReference type="InterPro" id="IPR012347">
    <property type="entry name" value="Ferritin-like"/>
</dbReference>
<evidence type="ECO:0000259" key="1">
    <source>
        <dbReference type="Pfam" id="PF03713"/>
    </source>
</evidence>
<dbReference type="Pfam" id="PF03713">
    <property type="entry name" value="DUF305"/>
    <property type="match status" value="1"/>
</dbReference>
<dbReference type="PANTHER" id="PTHR36933:SF1">
    <property type="entry name" value="SLL0788 PROTEIN"/>
    <property type="match status" value="1"/>
</dbReference>
<comment type="caution">
    <text evidence="2">The sequence shown here is derived from an EMBL/GenBank/DDBJ whole genome shotgun (WGS) entry which is preliminary data.</text>
</comment>
<dbReference type="Proteomes" id="UP000538929">
    <property type="component" value="Unassembled WGS sequence"/>
</dbReference>
<keyword evidence="3" id="KW-1185">Reference proteome</keyword>
<dbReference type="EMBL" id="VKHT01000763">
    <property type="protein sequence ID" value="MBB0246175.1"/>
    <property type="molecule type" value="Genomic_DNA"/>
</dbReference>
<dbReference type="InterPro" id="IPR005183">
    <property type="entry name" value="DUF305_CopM-like"/>
</dbReference>
<accession>A0A7W3Y3A0</accession>
<evidence type="ECO:0000313" key="3">
    <source>
        <dbReference type="Proteomes" id="UP000538929"/>
    </source>
</evidence>
<dbReference type="AlphaFoldDB" id="A0A7W3Y3A0"/>
<sequence length="242" mass="25770">MRPTRHAFLSGVPAARTARTARTAPTAGTVAGVPARRGRSGRLLAVAALTAGALTLTACGTDAGSVEHAGHGAPAAGDEKPLEDHNDADVAFAREMIPHHRQALEMSELAPDRAASPEVRTLAEEIEAAQGPEIETLTDWLDEWGVEDADGHGDHDGHGAHGMPGMLTEEQMNRLAALDGEEFDTAFLELMIEHHEGALVMARQVLADGSHEPTADLAREIIDGQEAEIERMRELLGEPVER</sequence>
<dbReference type="PANTHER" id="PTHR36933">
    <property type="entry name" value="SLL0788 PROTEIN"/>
    <property type="match status" value="1"/>
</dbReference>
<evidence type="ECO:0000313" key="2">
    <source>
        <dbReference type="EMBL" id="MBB0246175.1"/>
    </source>
</evidence>
<protein>
    <submittedName>
        <fullName evidence="2">DUF305 domain-containing protein</fullName>
    </submittedName>
</protein>
<organism evidence="2 3">
    <name type="scientific">Streptomyces alkaliphilus</name>
    <dbReference type="NCBI Taxonomy" id="1472722"/>
    <lineage>
        <taxon>Bacteria</taxon>
        <taxon>Bacillati</taxon>
        <taxon>Actinomycetota</taxon>
        <taxon>Actinomycetes</taxon>
        <taxon>Kitasatosporales</taxon>
        <taxon>Streptomycetaceae</taxon>
        <taxon>Streptomyces</taxon>
    </lineage>
</organism>
<dbReference type="Gene3D" id="1.20.1260.10">
    <property type="match status" value="1"/>
</dbReference>
<name>A0A7W3Y3A0_9ACTN</name>